<name>A4JA86_BURVG</name>
<proteinExistence type="predicted"/>
<dbReference type="Proteomes" id="UP000002287">
    <property type="component" value="Chromosome 1"/>
</dbReference>
<dbReference type="eggNOG" id="ENOG503173R">
    <property type="taxonomic scope" value="Bacteria"/>
</dbReference>
<gene>
    <name evidence="1" type="ordered locus">Bcep1808_0166</name>
</gene>
<dbReference type="Pfam" id="PF18143">
    <property type="entry name" value="HAD_SAK_2"/>
    <property type="match status" value="1"/>
</dbReference>
<dbReference type="HOGENOM" id="CLU_105444_1_1_4"/>
<evidence type="ECO:0000313" key="2">
    <source>
        <dbReference type="Proteomes" id="UP000002287"/>
    </source>
</evidence>
<dbReference type="EMBL" id="CP000614">
    <property type="protein sequence ID" value="ABO53189.1"/>
    <property type="molecule type" value="Genomic_DNA"/>
</dbReference>
<dbReference type="AlphaFoldDB" id="A4JA86"/>
<evidence type="ECO:0000313" key="1">
    <source>
        <dbReference type="EMBL" id="ABO53189.1"/>
    </source>
</evidence>
<protein>
    <submittedName>
        <fullName evidence="1">Uncharacterized protein</fullName>
    </submittedName>
</protein>
<sequence>MYRCFSPTGDGARTSVIQLSERRNYGKTACTARLARPAPEKYFDETPTLFLDFDWTLHIGRASMDEQQRISLNTGRRLFEFAPLLIKLLEPYPSVQLVLTTSWLMTLPVEEVVHLMPPELACRVVDTTRRVKPRLSYLLNGTDRTYVISYYATSKRLKHWLALDDAVFGGEQFGRTRGELAEHFLLLHPSRGLSDNSALQRIGGWLAEVHS</sequence>
<accession>A4JA86</accession>
<organism evidence="1 2">
    <name type="scientific">Burkholderia vietnamiensis (strain G4 / LMG 22486)</name>
    <name type="common">Burkholderia cepacia (strain R1808)</name>
    <dbReference type="NCBI Taxonomy" id="269482"/>
    <lineage>
        <taxon>Bacteria</taxon>
        <taxon>Pseudomonadati</taxon>
        <taxon>Pseudomonadota</taxon>
        <taxon>Betaproteobacteria</taxon>
        <taxon>Burkholderiales</taxon>
        <taxon>Burkholderiaceae</taxon>
        <taxon>Burkholderia</taxon>
        <taxon>Burkholderia cepacia complex</taxon>
    </lineage>
</organism>
<dbReference type="KEGG" id="bvi:Bcep1808_0166"/>
<reference evidence="2" key="1">
    <citation type="submission" date="2007-03" db="EMBL/GenBank/DDBJ databases">
        <title>Complete sequence of chromosome 1 of Burkholderia vietnamiensis G4.</title>
        <authorList>
            <consortium name="US DOE Joint Genome Institute"/>
            <person name="Copeland A."/>
            <person name="Lucas S."/>
            <person name="Lapidus A."/>
            <person name="Barry K."/>
            <person name="Detter J.C."/>
            <person name="Glavina del Rio T."/>
            <person name="Hammon N."/>
            <person name="Israni S."/>
            <person name="Dalin E."/>
            <person name="Tice H."/>
            <person name="Pitluck S."/>
            <person name="Chain P."/>
            <person name="Malfatti S."/>
            <person name="Shin M."/>
            <person name="Vergez L."/>
            <person name="Schmutz J."/>
            <person name="Larimer F."/>
            <person name="Land M."/>
            <person name="Hauser L."/>
            <person name="Kyrpides N."/>
            <person name="Tiedje J."/>
            <person name="Richardson P."/>
        </authorList>
    </citation>
    <scope>NUCLEOTIDE SEQUENCE [LARGE SCALE GENOMIC DNA]</scope>
    <source>
        <strain evidence="2">G4 / LMG 22486</strain>
    </source>
</reference>